<protein>
    <recommendedName>
        <fullName evidence="2">leucine--tRNA ligase</fullName>
        <ecNumber evidence="2">6.1.1.4</ecNumber>
    </recommendedName>
    <alternativeName>
        <fullName evidence="8">Leucyl-tRNA synthetase</fullName>
    </alternativeName>
</protein>
<dbReference type="InterPro" id="IPR002300">
    <property type="entry name" value="aa-tRNA-synth_Ia"/>
</dbReference>
<dbReference type="PANTHER" id="PTHR45794:SF1">
    <property type="entry name" value="LEUCINE--TRNA LIGASE, CYTOPLASMIC"/>
    <property type="match status" value="1"/>
</dbReference>
<dbReference type="Gene3D" id="3.40.50.620">
    <property type="entry name" value="HUPs"/>
    <property type="match status" value="1"/>
</dbReference>
<dbReference type="InterPro" id="IPR009008">
    <property type="entry name" value="Val/Leu/Ile-tRNA-synth_edit"/>
</dbReference>
<dbReference type="GO" id="GO:0006429">
    <property type="term" value="P:leucyl-tRNA aminoacylation"/>
    <property type="evidence" value="ECO:0007669"/>
    <property type="project" value="InterPro"/>
</dbReference>
<dbReference type="Gene3D" id="3.90.740.10">
    <property type="entry name" value="Valyl/Leucyl/Isoleucyl-tRNA synthetase, editing domain"/>
    <property type="match status" value="1"/>
</dbReference>
<dbReference type="GO" id="GO:0002161">
    <property type="term" value="F:aminoacyl-tRNA deacylase activity"/>
    <property type="evidence" value="ECO:0007669"/>
    <property type="project" value="InterPro"/>
</dbReference>
<dbReference type="InterPro" id="IPR001412">
    <property type="entry name" value="aa-tRNA-synth_I_CS"/>
</dbReference>
<keyword evidence="6 9" id="KW-0648">Protein biosynthesis</keyword>
<evidence type="ECO:0000256" key="2">
    <source>
        <dbReference type="ARBA" id="ARBA00013164"/>
    </source>
</evidence>
<keyword evidence="12" id="KW-1185">Reference proteome</keyword>
<dbReference type="SUPFAM" id="SSF52374">
    <property type="entry name" value="Nucleotidylyl transferase"/>
    <property type="match status" value="1"/>
</dbReference>
<evidence type="ECO:0000256" key="3">
    <source>
        <dbReference type="ARBA" id="ARBA00022598"/>
    </source>
</evidence>
<evidence type="ECO:0000256" key="1">
    <source>
        <dbReference type="ARBA" id="ARBA00005594"/>
    </source>
</evidence>
<comment type="similarity">
    <text evidence="1 9">Belongs to the class-I aminoacyl-tRNA synthetase family.</text>
</comment>
<reference evidence="11" key="2">
    <citation type="submission" date="2014-03" db="EMBL/GenBank/DDBJ databases">
        <title>The whipworm genome and dual-species transcriptomics of an intimate host-pathogen interaction.</title>
        <authorList>
            <person name="Foth B.J."/>
            <person name="Tsai I.J."/>
            <person name="Reid A.J."/>
            <person name="Bancroft A.J."/>
            <person name="Nichol S."/>
            <person name="Tracey A."/>
            <person name="Holroyd N."/>
            <person name="Cotton J.A."/>
            <person name="Stanley E.J."/>
            <person name="Zarowiecki M."/>
            <person name="Liu J.Z."/>
            <person name="Huckvale T."/>
            <person name="Cooper P.J."/>
            <person name="Grencis R.K."/>
            <person name="Berriman M."/>
        </authorList>
    </citation>
    <scope>NUCLEOTIDE SEQUENCE [LARGE SCALE GENOMIC DNA]</scope>
</reference>
<keyword evidence="3 9" id="KW-0436">Ligase</keyword>
<dbReference type="AlphaFoldDB" id="A0A077ZLX6"/>
<dbReference type="STRING" id="36087.A0A077ZLX6"/>
<gene>
    <name evidence="11" type="ORF">TTRE_0000915101</name>
</gene>
<dbReference type="FunFam" id="3.90.740.10:FF:000001">
    <property type="entry name" value="Leucine--tRNA ligase, cytoplasmic"/>
    <property type="match status" value="1"/>
</dbReference>
<evidence type="ECO:0000256" key="7">
    <source>
        <dbReference type="ARBA" id="ARBA00023146"/>
    </source>
</evidence>
<feature type="domain" description="Aminoacyl-tRNA synthetase class Ia" evidence="10">
    <location>
        <begin position="20"/>
        <end position="100"/>
    </location>
</feature>
<dbReference type="InterPro" id="IPR014729">
    <property type="entry name" value="Rossmann-like_a/b/a_fold"/>
</dbReference>
<dbReference type="Pfam" id="PF00133">
    <property type="entry name" value="tRNA-synt_1"/>
    <property type="match status" value="1"/>
</dbReference>
<evidence type="ECO:0000259" key="10">
    <source>
        <dbReference type="Pfam" id="PF00133"/>
    </source>
</evidence>
<evidence type="ECO:0000313" key="12">
    <source>
        <dbReference type="Proteomes" id="UP000030665"/>
    </source>
</evidence>
<evidence type="ECO:0000256" key="8">
    <source>
        <dbReference type="ARBA" id="ARBA00030520"/>
    </source>
</evidence>
<name>A0A077ZLX6_TRITR</name>
<evidence type="ECO:0000256" key="4">
    <source>
        <dbReference type="ARBA" id="ARBA00022741"/>
    </source>
</evidence>
<dbReference type="GO" id="GO:0004823">
    <property type="term" value="F:leucine-tRNA ligase activity"/>
    <property type="evidence" value="ECO:0007669"/>
    <property type="project" value="UniProtKB-EC"/>
</dbReference>
<evidence type="ECO:0000313" key="11">
    <source>
        <dbReference type="EMBL" id="CDW60758.1"/>
    </source>
</evidence>
<organism evidence="11 12">
    <name type="scientific">Trichuris trichiura</name>
    <name type="common">Whipworm</name>
    <name type="synonym">Trichocephalus trichiurus</name>
    <dbReference type="NCBI Taxonomy" id="36087"/>
    <lineage>
        <taxon>Eukaryota</taxon>
        <taxon>Metazoa</taxon>
        <taxon>Ecdysozoa</taxon>
        <taxon>Nematoda</taxon>
        <taxon>Enoplea</taxon>
        <taxon>Dorylaimia</taxon>
        <taxon>Trichinellida</taxon>
        <taxon>Trichuridae</taxon>
        <taxon>Trichuris</taxon>
    </lineage>
</organism>
<dbReference type="Proteomes" id="UP000030665">
    <property type="component" value="Unassembled WGS sequence"/>
</dbReference>
<dbReference type="PROSITE" id="PS00178">
    <property type="entry name" value="AA_TRNA_LIGASE_I"/>
    <property type="match status" value="1"/>
</dbReference>
<dbReference type="SUPFAM" id="SSF50677">
    <property type="entry name" value="ValRS/IleRS/LeuRS editing domain"/>
    <property type="match status" value="1"/>
</dbReference>
<proteinExistence type="inferred from homology"/>
<accession>A0A077ZLX6</accession>
<keyword evidence="7 9" id="KW-0030">Aminoacyl-tRNA synthetase</keyword>
<dbReference type="InterPro" id="IPR004493">
    <property type="entry name" value="Leu-tRNA-synth_Ia_arc/euk"/>
</dbReference>
<dbReference type="EC" id="6.1.1.4" evidence="2"/>
<dbReference type="EMBL" id="HG807371">
    <property type="protein sequence ID" value="CDW60758.1"/>
    <property type="molecule type" value="Genomic_DNA"/>
</dbReference>
<sequence>MESKGRSKVEELLRCERVVQKSWENERIYEPDAPECDGEPKFFANFPFPYMNGYLHLGHAFSLSKCEFAVRYQRLRGKNVLLPFGLHCTGMPIKASADKLKAEMDQFGCPPKFPIKVETPQGLHEVSTETILKDKAKGKKSKALAKSGSMRYQWAIMESLGFSEQDIAPFSDANHWIDFFPSVTIKHLKSFGAAVDWRRSFITTDRNPYFDSFVRWQYLRLKEAKKIDFGKRYTIFSPKDGQPCLDHDRSSGEGVGCQEYTLVKIEVQKPYSPKHANLFGEKPVYLVAATLRPETMYGQTNCWVGPDIEYVAILVNNDKDVFICTPRAARNMAFQGFTKRDGHAEVLAKFLGKELLGLRLKAPMTSYDIVYALPMLTVKSDKGTGIVTCVPSDSPDDYAALRDLKKKKPLREKFGITDEMVLPFEPVQFSPSSDHRAHVFHFKLPVIDIPGYGSMAAPNACEKANVQSQNDTEALAAIKEQLYLKGFYEGVLLVGEFAGKKIQAVKKEIQKRMVERAISAN</sequence>
<keyword evidence="5 9" id="KW-0067">ATP-binding</keyword>
<dbReference type="PANTHER" id="PTHR45794">
    <property type="entry name" value="LEUCYL-TRNA SYNTHETASE"/>
    <property type="match status" value="1"/>
</dbReference>
<evidence type="ECO:0000256" key="5">
    <source>
        <dbReference type="ARBA" id="ARBA00022840"/>
    </source>
</evidence>
<dbReference type="OrthoDB" id="10249672at2759"/>
<keyword evidence="4 9" id="KW-0547">Nucleotide-binding</keyword>
<reference evidence="11" key="1">
    <citation type="submission" date="2014-01" db="EMBL/GenBank/DDBJ databases">
        <authorList>
            <person name="Aslett M."/>
        </authorList>
    </citation>
    <scope>NUCLEOTIDE SEQUENCE</scope>
</reference>
<evidence type="ECO:0000256" key="9">
    <source>
        <dbReference type="RuleBase" id="RU363035"/>
    </source>
</evidence>
<evidence type="ECO:0000256" key="6">
    <source>
        <dbReference type="ARBA" id="ARBA00022917"/>
    </source>
</evidence>
<dbReference type="GO" id="GO:0005524">
    <property type="term" value="F:ATP binding"/>
    <property type="evidence" value="ECO:0007669"/>
    <property type="project" value="UniProtKB-KW"/>
</dbReference>